<evidence type="ECO:0000313" key="8">
    <source>
        <dbReference type="EMBL" id="RUS89754.1"/>
    </source>
</evidence>
<dbReference type="AlphaFoldDB" id="A0A3S1CDI5"/>
<evidence type="ECO:0000256" key="3">
    <source>
        <dbReference type="ARBA" id="ARBA00022588"/>
    </source>
</evidence>
<feature type="compositionally biased region" description="Polar residues" evidence="5">
    <location>
        <begin position="190"/>
        <end position="204"/>
    </location>
</feature>
<dbReference type="InterPro" id="IPR013320">
    <property type="entry name" value="ConA-like_dom_sf"/>
</dbReference>
<dbReference type="InterPro" id="IPR050546">
    <property type="entry name" value="Glycosyl_Hydrlase_16"/>
</dbReference>
<dbReference type="Proteomes" id="UP000271974">
    <property type="component" value="Unassembled WGS sequence"/>
</dbReference>
<evidence type="ECO:0000256" key="5">
    <source>
        <dbReference type="SAM" id="MobiDB-lite"/>
    </source>
</evidence>
<dbReference type="Gene3D" id="2.60.120.200">
    <property type="match status" value="1"/>
</dbReference>
<keyword evidence="9" id="KW-1185">Reference proteome</keyword>
<proteinExistence type="inferred from homology"/>
<keyword evidence="4" id="KW-0391">Immunity</keyword>
<dbReference type="GO" id="GO:0030246">
    <property type="term" value="F:carbohydrate binding"/>
    <property type="evidence" value="ECO:0007669"/>
    <property type="project" value="InterPro"/>
</dbReference>
<dbReference type="Pfam" id="PF15886">
    <property type="entry name" value="CBM39"/>
    <property type="match status" value="1"/>
</dbReference>
<dbReference type="InterPro" id="IPR000757">
    <property type="entry name" value="Beta-glucanase-like"/>
</dbReference>
<accession>A0A3S1CDI5</accession>
<dbReference type="EMBL" id="RQTK01000048">
    <property type="protein sequence ID" value="RUS89754.1"/>
    <property type="molecule type" value="Genomic_DNA"/>
</dbReference>
<feature type="non-terminal residue" evidence="8">
    <location>
        <position position="373"/>
    </location>
</feature>
<reference evidence="8 9" key="1">
    <citation type="submission" date="2019-01" db="EMBL/GenBank/DDBJ databases">
        <title>A draft genome assembly of the solar-powered sea slug Elysia chlorotica.</title>
        <authorList>
            <person name="Cai H."/>
            <person name="Li Q."/>
            <person name="Fang X."/>
            <person name="Li J."/>
            <person name="Curtis N.E."/>
            <person name="Altenburger A."/>
            <person name="Shibata T."/>
            <person name="Feng M."/>
            <person name="Maeda T."/>
            <person name="Schwartz J.A."/>
            <person name="Shigenobu S."/>
            <person name="Lundholm N."/>
            <person name="Nishiyama T."/>
            <person name="Yang H."/>
            <person name="Hasebe M."/>
            <person name="Li S."/>
            <person name="Pierce S.K."/>
            <person name="Wang J."/>
        </authorList>
    </citation>
    <scope>NUCLEOTIDE SEQUENCE [LARGE SCALE GENOMIC DNA]</scope>
    <source>
        <strain evidence="8">EC2010</strain>
        <tissue evidence="8">Whole organism of an adult</tissue>
    </source>
</reference>
<name>A0A3S1CDI5_ELYCH</name>
<evidence type="ECO:0000256" key="4">
    <source>
        <dbReference type="ARBA" id="ARBA00022859"/>
    </source>
</evidence>
<evidence type="ECO:0000259" key="6">
    <source>
        <dbReference type="PROSITE" id="PS51762"/>
    </source>
</evidence>
<evidence type="ECO:0000313" key="9">
    <source>
        <dbReference type="Proteomes" id="UP000271974"/>
    </source>
</evidence>
<evidence type="ECO:0000256" key="2">
    <source>
        <dbReference type="ARBA" id="ARBA00008781"/>
    </source>
</evidence>
<feature type="region of interest" description="Disordered" evidence="5">
    <location>
        <begin position="177"/>
        <end position="216"/>
    </location>
</feature>
<comment type="similarity">
    <text evidence="1">Belongs to the glycosyl hydrolase 16 family.</text>
</comment>
<dbReference type="STRING" id="188477.A0A3S1CDI5"/>
<organism evidence="8 9">
    <name type="scientific">Elysia chlorotica</name>
    <name type="common">Eastern emerald elysia</name>
    <name type="synonym">Sea slug</name>
    <dbReference type="NCBI Taxonomy" id="188477"/>
    <lineage>
        <taxon>Eukaryota</taxon>
        <taxon>Metazoa</taxon>
        <taxon>Spiralia</taxon>
        <taxon>Lophotrochozoa</taxon>
        <taxon>Mollusca</taxon>
        <taxon>Gastropoda</taxon>
        <taxon>Heterobranchia</taxon>
        <taxon>Euthyneura</taxon>
        <taxon>Panpulmonata</taxon>
        <taxon>Sacoglossa</taxon>
        <taxon>Placobranchoidea</taxon>
        <taxon>Plakobranchidae</taxon>
        <taxon>Elysia</taxon>
    </lineage>
</organism>
<dbReference type="OrthoDB" id="4781at2759"/>
<dbReference type="InterPro" id="IPR031756">
    <property type="entry name" value="BGBP_N"/>
</dbReference>
<dbReference type="PANTHER" id="PTHR10963:SF55">
    <property type="entry name" value="GLYCOSIDE HYDROLASE FAMILY 16 PROTEIN"/>
    <property type="match status" value="1"/>
</dbReference>
<feature type="compositionally biased region" description="Low complexity" evidence="5">
    <location>
        <begin position="177"/>
        <end position="189"/>
    </location>
</feature>
<evidence type="ECO:0000259" key="7">
    <source>
        <dbReference type="PROSITE" id="PS51969"/>
    </source>
</evidence>
<dbReference type="PANTHER" id="PTHR10963">
    <property type="entry name" value="GLYCOSYL HYDROLASE-RELATED"/>
    <property type="match status" value="1"/>
</dbReference>
<keyword evidence="3" id="KW-0399">Innate immunity</keyword>
<dbReference type="InterPro" id="IPR043030">
    <property type="entry name" value="BGBP_N_sf"/>
</dbReference>
<feature type="domain" description="GH16" evidence="6">
    <location>
        <begin position="221"/>
        <end position="373"/>
    </location>
</feature>
<dbReference type="Gene3D" id="2.60.40.2140">
    <property type="entry name" value="Beta-1,3-glucan-recognition protein, N-terminal domain"/>
    <property type="match status" value="1"/>
</dbReference>
<dbReference type="GO" id="GO:0005975">
    <property type="term" value="P:carbohydrate metabolic process"/>
    <property type="evidence" value="ECO:0007669"/>
    <property type="project" value="InterPro"/>
</dbReference>
<dbReference type="PROSITE" id="PS51762">
    <property type="entry name" value="GH16_2"/>
    <property type="match status" value="1"/>
</dbReference>
<protein>
    <submittedName>
        <fullName evidence="8">Uncharacterized protein</fullName>
    </submittedName>
</protein>
<gene>
    <name evidence="8" type="ORF">EGW08_002457</name>
</gene>
<comment type="caution">
    <text evidence="8">The sequence shown here is derived from an EMBL/GenBank/DDBJ whole genome shotgun (WGS) entry which is preliminary data.</text>
</comment>
<sequence length="373" mass="40091">MYTLLDRPIYCTFQQRLYSHSESFSQYRLTDIGKMLRLALMLALVVGSCCAVKVDISAEPSGIVFRIPDEGFSLVGLHYSVNKPVAGVGAGDVNVDITSAQGGQFIHEDQTNQLKPGDTVNYWILTVSSSTGEGHTLTGQSFVYTGPTTTTTTTTSSPSTAATNGPTLRDIIGQQATGSNTATGSGATNPTTGTGTMSSQRSNLTSSGSGTSSGGCGCSGSSASADPYNKESTCTSYPCLIFEDEFDTLDCKLWEHEITAGGGGNWEFQYYTNNRSNAYVRDGKLFIKPTLVTDRFGPQFPESGYLNLWGANPPDVCTGNNFYGCERTGMPGQVVNPIQSARLRSSRFFNFKYGRMEVEAKMPNGDWLWPGEA</sequence>
<dbReference type="GO" id="GO:0045087">
    <property type="term" value="P:innate immune response"/>
    <property type="evidence" value="ECO:0007669"/>
    <property type="project" value="UniProtKB-KW"/>
</dbReference>
<comment type="similarity">
    <text evidence="2">Belongs to the insect beta-1,3-glucan binding protein family.</text>
</comment>
<dbReference type="SUPFAM" id="SSF49899">
    <property type="entry name" value="Concanavalin A-like lectins/glucanases"/>
    <property type="match status" value="1"/>
</dbReference>
<evidence type="ECO:0000256" key="1">
    <source>
        <dbReference type="ARBA" id="ARBA00006865"/>
    </source>
</evidence>
<dbReference type="PROSITE" id="PS51969">
    <property type="entry name" value="CBM39"/>
    <property type="match status" value="1"/>
</dbReference>
<feature type="domain" description="CBM39" evidence="7">
    <location>
        <begin position="47"/>
        <end position="149"/>
    </location>
</feature>
<dbReference type="GO" id="GO:0004553">
    <property type="term" value="F:hydrolase activity, hydrolyzing O-glycosyl compounds"/>
    <property type="evidence" value="ECO:0007669"/>
    <property type="project" value="InterPro"/>
</dbReference>